<comment type="subcellular location">
    <subcellularLocation>
        <location evidence="1">Cell envelope</location>
    </subcellularLocation>
</comment>
<keyword evidence="9" id="KW-1185">Reference proteome</keyword>
<name>B8JBY2_ANAD2</name>
<evidence type="ECO:0000259" key="7">
    <source>
        <dbReference type="Pfam" id="PF25967"/>
    </source>
</evidence>
<evidence type="ECO:0000256" key="3">
    <source>
        <dbReference type="SAM" id="MobiDB-lite"/>
    </source>
</evidence>
<dbReference type="KEGG" id="acp:A2cp1_0547"/>
<dbReference type="EMBL" id="CP001359">
    <property type="protein sequence ID" value="ACL63904.1"/>
    <property type="molecule type" value="Genomic_DNA"/>
</dbReference>
<dbReference type="Gene3D" id="2.40.50.100">
    <property type="match status" value="1"/>
</dbReference>
<dbReference type="Gene3D" id="2.40.30.170">
    <property type="match status" value="1"/>
</dbReference>
<dbReference type="GO" id="GO:0005886">
    <property type="term" value="C:plasma membrane"/>
    <property type="evidence" value="ECO:0007669"/>
    <property type="project" value="UniProtKB-SubCell"/>
</dbReference>
<dbReference type="Pfam" id="PF25944">
    <property type="entry name" value="Beta-barrel_RND"/>
    <property type="match status" value="1"/>
</dbReference>
<evidence type="ECO:0000313" key="8">
    <source>
        <dbReference type="EMBL" id="ACL63904.1"/>
    </source>
</evidence>
<dbReference type="Pfam" id="PF25917">
    <property type="entry name" value="BSH_RND"/>
    <property type="match status" value="1"/>
</dbReference>
<dbReference type="InterPro" id="IPR058625">
    <property type="entry name" value="MdtA-like_BSH"/>
</dbReference>
<dbReference type="GO" id="GO:0046677">
    <property type="term" value="P:response to antibiotic"/>
    <property type="evidence" value="ECO:0007669"/>
    <property type="project" value="TreeGrafter"/>
</dbReference>
<dbReference type="Pfam" id="PF25876">
    <property type="entry name" value="HH_MFP_RND"/>
    <property type="match status" value="1"/>
</dbReference>
<dbReference type="NCBIfam" id="TIGR01730">
    <property type="entry name" value="RND_mfp"/>
    <property type="match status" value="1"/>
</dbReference>
<dbReference type="SUPFAM" id="SSF111369">
    <property type="entry name" value="HlyD-like secretion proteins"/>
    <property type="match status" value="1"/>
</dbReference>
<evidence type="ECO:0000259" key="4">
    <source>
        <dbReference type="Pfam" id="PF25876"/>
    </source>
</evidence>
<dbReference type="PANTHER" id="PTHR30158:SF3">
    <property type="entry name" value="MULTIDRUG EFFLUX PUMP SUBUNIT ACRA-RELATED"/>
    <property type="match status" value="1"/>
</dbReference>
<feature type="domain" description="Multidrug resistance protein MdtA-like C-terminal permuted SH3" evidence="7">
    <location>
        <begin position="317"/>
        <end position="377"/>
    </location>
</feature>
<accession>B8JBY2</accession>
<dbReference type="HOGENOM" id="CLU_018816_2_1_7"/>
<dbReference type="Proteomes" id="UP000007089">
    <property type="component" value="Chromosome"/>
</dbReference>
<dbReference type="Gene3D" id="2.40.420.20">
    <property type="match status" value="1"/>
</dbReference>
<dbReference type="Gene3D" id="1.10.287.470">
    <property type="entry name" value="Helix hairpin bin"/>
    <property type="match status" value="1"/>
</dbReference>
<reference evidence="8" key="1">
    <citation type="submission" date="2009-01" db="EMBL/GenBank/DDBJ databases">
        <title>Complete sequence of Anaeromyxobacter dehalogenans 2CP-1.</title>
        <authorList>
            <consortium name="US DOE Joint Genome Institute"/>
            <person name="Lucas S."/>
            <person name="Copeland A."/>
            <person name="Lapidus A."/>
            <person name="Glavina del Rio T."/>
            <person name="Dalin E."/>
            <person name="Tice H."/>
            <person name="Bruce D."/>
            <person name="Goodwin L."/>
            <person name="Pitluck S."/>
            <person name="Saunders E."/>
            <person name="Brettin T."/>
            <person name="Detter J.C."/>
            <person name="Han C."/>
            <person name="Larimer F."/>
            <person name="Land M."/>
            <person name="Hauser L."/>
            <person name="Kyrpides N."/>
            <person name="Ovchinnikova G."/>
            <person name="Beliaev A.S."/>
            <person name="Richardson P."/>
        </authorList>
    </citation>
    <scope>NUCLEOTIDE SEQUENCE</scope>
    <source>
        <strain evidence="8">2CP-1</strain>
    </source>
</reference>
<dbReference type="InterPro" id="IPR058626">
    <property type="entry name" value="MdtA-like_b-barrel"/>
</dbReference>
<dbReference type="FunFam" id="2.40.420.20:FF:000001">
    <property type="entry name" value="Efflux RND transporter periplasmic adaptor subunit"/>
    <property type="match status" value="1"/>
</dbReference>
<feature type="domain" description="Multidrug resistance protein MdtA-like alpha-helical hairpin" evidence="4">
    <location>
        <begin position="116"/>
        <end position="185"/>
    </location>
</feature>
<feature type="region of interest" description="Disordered" evidence="3">
    <location>
        <begin position="382"/>
        <end position="410"/>
    </location>
</feature>
<feature type="domain" description="Multidrug resistance protein MdtA-like barrel-sandwich hybrid" evidence="5">
    <location>
        <begin position="76"/>
        <end position="218"/>
    </location>
</feature>
<proteinExistence type="inferred from homology"/>
<organism evidence="8 9">
    <name type="scientific">Anaeromyxobacter dehalogenans (strain ATCC BAA-258 / DSM 21875 / 2CP-1)</name>
    <dbReference type="NCBI Taxonomy" id="455488"/>
    <lineage>
        <taxon>Bacteria</taxon>
        <taxon>Pseudomonadati</taxon>
        <taxon>Myxococcota</taxon>
        <taxon>Myxococcia</taxon>
        <taxon>Myxococcales</taxon>
        <taxon>Cystobacterineae</taxon>
        <taxon>Anaeromyxobacteraceae</taxon>
        <taxon>Anaeromyxobacter</taxon>
    </lineage>
</organism>
<dbReference type="InterPro" id="IPR058624">
    <property type="entry name" value="MdtA-like_HH"/>
</dbReference>
<comment type="similarity">
    <text evidence="2">Belongs to the membrane fusion protein (MFP) (TC 8.A.1) family.</text>
</comment>
<dbReference type="AlphaFoldDB" id="B8JBY2"/>
<evidence type="ECO:0000256" key="2">
    <source>
        <dbReference type="ARBA" id="ARBA00009477"/>
    </source>
</evidence>
<protein>
    <submittedName>
        <fullName evidence="8">Efflux transporter, RND family, MFP subunit</fullName>
    </submittedName>
</protein>
<sequence>MNPSLRSPRAATRRAHGLLFGKRALALAALALVAAGCGKKPEARPPGPVEVGVITVSPQAVTLTTELPGRVSAFKVAEVRARVNGIVLKRLFTEGSDVKQGQPLFKIDPAPYQAALDSARAQLARADATLASAKLTSERYTELVAANAVSRQEHEDAVAALKKAEADVAAGKAAVDAARINLGYTTVTSPVSGRIGRSGVTEGAYVQAAQATLLATVQQLDPVYVDVTQSSAELLRMRRDLEAGKLQSAGAGKAKVALTTEDGREYGLPGTLQFADVTVDPGTGSVALRAIFPNPRAELLPGTYVRARLAEGVNPAALLVPQRAVARNNKGEPTALIVAGGKVELRNLVTERVIGDAWLVTSGVKPGEQVIVEGLQKVRPGAPVNPVPAGGAKQANAATPGQQAPAGAAR</sequence>
<dbReference type="InterPro" id="IPR006143">
    <property type="entry name" value="RND_pump_MFP"/>
</dbReference>
<feature type="domain" description="Multidrug resistance protein MdtA-like beta-barrel" evidence="6">
    <location>
        <begin position="222"/>
        <end position="312"/>
    </location>
</feature>
<dbReference type="PANTHER" id="PTHR30158">
    <property type="entry name" value="ACRA/E-RELATED COMPONENT OF DRUG EFFLUX TRANSPORTER"/>
    <property type="match status" value="1"/>
</dbReference>
<evidence type="ECO:0000259" key="5">
    <source>
        <dbReference type="Pfam" id="PF25917"/>
    </source>
</evidence>
<gene>
    <name evidence="8" type="ordered locus">A2cp1_0547</name>
</gene>
<dbReference type="GO" id="GO:0022857">
    <property type="term" value="F:transmembrane transporter activity"/>
    <property type="evidence" value="ECO:0007669"/>
    <property type="project" value="InterPro"/>
</dbReference>
<dbReference type="RefSeq" id="WP_012631952.1">
    <property type="nucleotide sequence ID" value="NC_011891.1"/>
</dbReference>
<dbReference type="Pfam" id="PF25967">
    <property type="entry name" value="RND-MFP_C"/>
    <property type="match status" value="1"/>
</dbReference>
<evidence type="ECO:0000313" key="9">
    <source>
        <dbReference type="Proteomes" id="UP000007089"/>
    </source>
</evidence>
<dbReference type="InterPro" id="IPR058627">
    <property type="entry name" value="MdtA-like_C"/>
</dbReference>
<evidence type="ECO:0000256" key="1">
    <source>
        <dbReference type="ARBA" id="ARBA00004196"/>
    </source>
</evidence>
<evidence type="ECO:0000259" key="6">
    <source>
        <dbReference type="Pfam" id="PF25944"/>
    </source>
</evidence>